<gene>
    <name evidence="1" type="ORF">LCGC14_0175190</name>
</gene>
<evidence type="ECO:0000313" key="1">
    <source>
        <dbReference type="EMBL" id="KKN95650.1"/>
    </source>
</evidence>
<proteinExistence type="predicted"/>
<name>A0A0F9UR80_9ZZZZ</name>
<protein>
    <submittedName>
        <fullName evidence="1">Uncharacterized protein</fullName>
    </submittedName>
</protein>
<sequence>MSNEDIKLLCEGCGTHDYVRLVNTLKGKEDRCLECVSLLVSPIKCQLCNKLITRLEDLCWNKDETKPQHVKCPT</sequence>
<dbReference type="EMBL" id="LAZR01000069">
    <property type="protein sequence ID" value="KKN95650.1"/>
    <property type="molecule type" value="Genomic_DNA"/>
</dbReference>
<dbReference type="AlphaFoldDB" id="A0A0F9UR80"/>
<comment type="caution">
    <text evidence="1">The sequence shown here is derived from an EMBL/GenBank/DDBJ whole genome shotgun (WGS) entry which is preliminary data.</text>
</comment>
<organism evidence="1">
    <name type="scientific">marine sediment metagenome</name>
    <dbReference type="NCBI Taxonomy" id="412755"/>
    <lineage>
        <taxon>unclassified sequences</taxon>
        <taxon>metagenomes</taxon>
        <taxon>ecological metagenomes</taxon>
    </lineage>
</organism>
<accession>A0A0F9UR80</accession>
<reference evidence="1" key="1">
    <citation type="journal article" date="2015" name="Nature">
        <title>Complex archaea that bridge the gap between prokaryotes and eukaryotes.</title>
        <authorList>
            <person name="Spang A."/>
            <person name="Saw J.H."/>
            <person name="Jorgensen S.L."/>
            <person name="Zaremba-Niedzwiedzka K."/>
            <person name="Martijn J."/>
            <person name="Lind A.E."/>
            <person name="van Eijk R."/>
            <person name="Schleper C."/>
            <person name="Guy L."/>
            <person name="Ettema T.J."/>
        </authorList>
    </citation>
    <scope>NUCLEOTIDE SEQUENCE</scope>
</reference>